<comment type="subcellular location">
    <subcellularLocation>
        <location evidence="1">Cell membrane</location>
        <topology evidence="1">Multi-pass membrane protein</topology>
    </subcellularLocation>
</comment>
<feature type="transmembrane region" description="Helical" evidence="6">
    <location>
        <begin position="115"/>
        <end position="139"/>
    </location>
</feature>
<protein>
    <submittedName>
        <fullName evidence="8">Putative major facilitator superfamily transporter</fullName>
    </submittedName>
</protein>
<dbReference type="GO" id="GO:0022857">
    <property type="term" value="F:transmembrane transporter activity"/>
    <property type="evidence" value="ECO:0007669"/>
    <property type="project" value="InterPro"/>
</dbReference>
<dbReference type="Gene3D" id="1.20.1250.20">
    <property type="entry name" value="MFS general substrate transporter like domains"/>
    <property type="match status" value="2"/>
</dbReference>
<organism evidence="8 9">
    <name type="scientific">Gordonia aichiensis NBRC 108223</name>
    <dbReference type="NCBI Taxonomy" id="1220583"/>
    <lineage>
        <taxon>Bacteria</taxon>
        <taxon>Bacillati</taxon>
        <taxon>Actinomycetota</taxon>
        <taxon>Actinomycetes</taxon>
        <taxon>Mycobacteriales</taxon>
        <taxon>Gordoniaceae</taxon>
        <taxon>Gordonia</taxon>
    </lineage>
</organism>
<keyword evidence="2" id="KW-0813">Transport</keyword>
<reference evidence="8 9" key="1">
    <citation type="submission" date="2012-12" db="EMBL/GenBank/DDBJ databases">
        <title>Whole genome shotgun sequence of Gordonia aichiensis NBRC 108223.</title>
        <authorList>
            <person name="Isaki-Nakamura S."/>
            <person name="Hosoyama A."/>
            <person name="Tsuchikane K."/>
            <person name="Ando Y."/>
            <person name="Baba S."/>
            <person name="Ohji S."/>
            <person name="Hamada M."/>
            <person name="Tamura T."/>
            <person name="Yamazoe A."/>
            <person name="Yamazaki S."/>
            <person name="Fujita N."/>
        </authorList>
    </citation>
    <scope>NUCLEOTIDE SEQUENCE [LARGE SCALE GENOMIC DNA]</scope>
    <source>
        <strain evidence="8 9">NBRC 108223</strain>
    </source>
</reference>
<evidence type="ECO:0000256" key="2">
    <source>
        <dbReference type="ARBA" id="ARBA00022448"/>
    </source>
</evidence>
<dbReference type="InterPro" id="IPR020846">
    <property type="entry name" value="MFS_dom"/>
</dbReference>
<accession>L7KGZ4</accession>
<evidence type="ECO:0000256" key="6">
    <source>
        <dbReference type="SAM" id="Phobius"/>
    </source>
</evidence>
<evidence type="ECO:0000259" key="7">
    <source>
        <dbReference type="PROSITE" id="PS50850"/>
    </source>
</evidence>
<evidence type="ECO:0000256" key="3">
    <source>
        <dbReference type="ARBA" id="ARBA00022692"/>
    </source>
</evidence>
<dbReference type="AlphaFoldDB" id="L7KGZ4"/>
<dbReference type="PANTHER" id="PTHR23501:SF1">
    <property type="entry name" value="TRANSPORT PROTEIN HSRA-RELATED"/>
    <property type="match status" value="1"/>
</dbReference>
<feature type="transmembrane region" description="Helical" evidence="6">
    <location>
        <begin position="280"/>
        <end position="298"/>
    </location>
</feature>
<dbReference type="PANTHER" id="PTHR23501">
    <property type="entry name" value="MAJOR FACILITATOR SUPERFAMILY"/>
    <property type="match status" value="1"/>
</dbReference>
<feature type="transmembrane region" description="Helical" evidence="6">
    <location>
        <begin position="338"/>
        <end position="361"/>
    </location>
</feature>
<dbReference type="InterPro" id="IPR036259">
    <property type="entry name" value="MFS_trans_sf"/>
</dbReference>
<sequence length="444" mass="45877">MEMLDATIVTTAAPAIGVALHAPATSVAIVITSYMLALAAFIPVGGWLITRLPARTVLVGAIATFTIASLLCGLAQSLEWLVVARVLQGVGGAMMVPVGRQVVLRDAAKTDVMRLMSYIIWPGLLAPVIAPLVGALLAGHLGWQWIFWINVPLGVLATLVAVRVTPTTVDGPPRRLDILGVVLVGVSLGAVVWAAHLIADTDSAAPVLVSWLVASVVLLAAALVHLLLAKEPIVELHVLRDRVFGASQFGMGVFFMVVSAVPFLMPLMMQAAFGWSPVRAGVLVMFVFVGNIGIKPFAKPLIERFGFRRVLGASTAGLAVTAVALGLCTAATSPVAIAAIALLSGVFRSTALTAYSTIGFATIEVSQRRAANTLNAVNQQLATGLGVAIAAVGVRLGAVLSGDPQSHAAYAWAFGVVAAVTLLSGLGVALLPLDAGRELHASRA</sequence>
<comment type="caution">
    <text evidence="8">The sequence shown here is derived from an EMBL/GenBank/DDBJ whole genome shotgun (WGS) entry which is preliminary data.</text>
</comment>
<feature type="transmembrane region" description="Helical" evidence="6">
    <location>
        <begin position="381"/>
        <end position="398"/>
    </location>
</feature>
<keyword evidence="9" id="KW-1185">Reference proteome</keyword>
<evidence type="ECO:0000313" key="8">
    <source>
        <dbReference type="EMBL" id="GAC47766.1"/>
    </source>
</evidence>
<feature type="transmembrane region" description="Helical" evidence="6">
    <location>
        <begin position="82"/>
        <end position="103"/>
    </location>
</feature>
<evidence type="ECO:0000313" key="9">
    <source>
        <dbReference type="Proteomes" id="UP000010988"/>
    </source>
</evidence>
<evidence type="ECO:0000256" key="5">
    <source>
        <dbReference type="ARBA" id="ARBA00023136"/>
    </source>
</evidence>
<proteinExistence type="predicted"/>
<dbReference type="SUPFAM" id="SSF103473">
    <property type="entry name" value="MFS general substrate transporter"/>
    <property type="match status" value="1"/>
</dbReference>
<evidence type="ECO:0000256" key="4">
    <source>
        <dbReference type="ARBA" id="ARBA00022989"/>
    </source>
</evidence>
<feature type="transmembrane region" description="Helical" evidence="6">
    <location>
        <begin position="249"/>
        <end position="268"/>
    </location>
</feature>
<dbReference type="PROSITE" id="PS50850">
    <property type="entry name" value="MFS"/>
    <property type="match status" value="1"/>
</dbReference>
<evidence type="ECO:0000256" key="1">
    <source>
        <dbReference type="ARBA" id="ARBA00004651"/>
    </source>
</evidence>
<dbReference type="GO" id="GO:0005886">
    <property type="term" value="C:plasma membrane"/>
    <property type="evidence" value="ECO:0007669"/>
    <property type="project" value="UniProtKB-SubCell"/>
</dbReference>
<dbReference type="EMBL" id="BANR01000004">
    <property type="protein sequence ID" value="GAC47766.1"/>
    <property type="molecule type" value="Genomic_DNA"/>
</dbReference>
<dbReference type="STRING" id="1220583.GOACH_04_01620"/>
<dbReference type="Pfam" id="PF07690">
    <property type="entry name" value="MFS_1"/>
    <property type="match status" value="2"/>
</dbReference>
<dbReference type="InterPro" id="IPR011701">
    <property type="entry name" value="MFS"/>
</dbReference>
<dbReference type="Proteomes" id="UP000010988">
    <property type="component" value="Unassembled WGS sequence"/>
</dbReference>
<feature type="domain" description="Major facilitator superfamily (MFS) profile" evidence="7">
    <location>
        <begin position="1"/>
        <end position="436"/>
    </location>
</feature>
<feature type="transmembrane region" description="Helical" evidence="6">
    <location>
        <begin position="145"/>
        <end position="164"/>
    </location>
</feature>
<keyword evidence="4 6" id="KW-1133">Transmembrane helix</keyword>
<feature type="transmembrane region" description="Helical" evidence="6">
    <location>
        <begin position="208"/>
        <end position="228"/>
    </location>
</feature>
<feature type="transmembrane region" description="Helical" evidence="6">
    <location>
        <begin position="27"/>
        <end position="49"/>
    </location>
</feature>
<feature type="transmembrane region" description="Helical" evidence="6">
    <location>
        <begin position="410"/>
        <end position="433"/>
    </location>
</feature>
<gene>
    <name evidence="8" type="ORF">GOACH_04_01620</name>
</gene>
<feature type="transmembrane region" description="Helical" evidence="6">
    <location>
        <begin position="56"/>
        <end position="76"/>
    </location>
</feature>
<feature type="transmembrane region" description="Helical" evidence="6">
    <location>
        <begin position="176"/>
        <end position="196"/>
    </location>
</feature>
<name>L7KGZ4_9ACTN</name>
<keyword evidence="3 6" id="KW-0812">Transmembrane</keyword>
<dbReference type="eggNOG" id="COG0477">
    <property type="taxonomic scope" value="Bacteria"/>
</dbReference>
<feature type="transmembrane region" description="Helical" evidence="6">
    <location>
        <begin position="310"/>
        <end position="332"/>
    </location>
</feature>
<keyword evidence="5 6" id="KW-0472">Membrane</keyword>